<dbReference type="EMBL" id="BMAO01026905">
    <property type="protein sequence ID" value="GFR13276.1"/>
    <property type="molecule type" value="Genomic_DNA"/>
</dbReference>
<comment type="caution">
    <text evidence="1">The sequence shown here is derived from an EMBL/GenBank/DDBJ whole genome shotgun (WGS) entry which is preliminary data.</text>
</comment>
<proteinExistence type="predicted"/>
<dbReference type="Proteomes" id="UP000887116">
    <property type="component" value="Unassembled WGS sequence"/>
</dbReference>
<organism evidence="1 2">
    <name type="scientific">Trichonephila clavata</name>
    <name type="common">Joro spider</name>
    <name type="synonym">Nephila clavata</name>
    <dbReference type="NCBI Taxonomy" id="2740835"/>
    <lineage>
        <taxon>Eukaryota</taxon>
        <taxon>Metazoa</taxon>
        <taxon>Ecdysozoa</taxon>
        <taxon>Arthropoda</taxon>
        <taxon>Chelicerata</taxon>
        <taxon>Arachnida</taxon>
        <taxon>Araneae</taxon>
        <taxon>Araneomorphae</taxon>
        <taxon>Entelegynae</taxon>
        <taxon>Araneoidea</taxon>
        <taxon>Nephilidae</taxon>
        <taxon>Trichonephila</taxon>
    </lineage>
</organism>
<reference evidence="1" key="1">
    <citation type="submission" date="2020-07" db="EMBL/GenBank/DDBJ databases">
        <title>Multicomponent nature underlies the extraordinary mechanical properties of spider dragline silk.</title>
        <authorList>
            <person name="Kono N."/>
            <person name="Nakamura H."/>
            <person name="Mori M."/>
            <person name="Yoshida Y."/>
            <person name="Ohtoshi R."/>
            <person name="Malay A.D."/>
            <person name="Moran D.A.P."/>
            <person name="Tomita M."/>
            <person name="Numata K."/>
            <person name="Arakawa K."/>
        </authorList>
    </citation>
    <scope>NUCLEOTIDE SEQUENCE</scope>
</reference>
<gene>
    <name evidence="1" type="ORF">TNCT_298411</name>
</gene>
<dbReference type="AlphaFoldDB" id="A0A8X6GXF4"/>
<name>A0A8X6GXF4_TRICU</name>
<dbReference type="OrthoDB" id="8063408at2759"/>
<evidence type="ECO:0000313" key="1">
    <source>
        <dbReference type="EMBL" id="GFR13276.1"/>
    </source>
</evidence>
<evidence type="ECO:0000313" key="2">
    <source>
        <dbReference type="Proteomes" id="UP000887116"/>
    </source>
</evidence>
<sequence length="100" mass="11893">MCWSRKKKDRLQYPCIPSVLQPVTHSDDMPILEPPKKYEIVRHYVEEEKFIRPGTSHDLDFEVEDLKELHRINQAELIDLVRDLDLPKEKAELLASRLQQ</sequence>
<protein>
    <submittedName>
        <fullName evidence="1">Uncharacterized protein</fullName>
    </submittedName>
</protein>
<accession>A0A8X6GXF4</accession>
<keyword evidence="2" id="KW-1185">Reference proteome</keyword>